<dbReference type="NCBIfam" id="NF009453">
    <property type="entry name" value="PRK12813.1"/>
    <property type="match status" value="1"/>
</dbReference>
<dbReference type="RefSeq" id="WP_283424600.1">
    <property type="nucleotide sequence ID" value="NZ_FXTY01000001.1"/>
</dbReference>
<organism evidence="7 8">
    <name type="scientific">Shimia sagamensis</name>
    <dbReference type="NCBI Taxonomy" id="1566352"/>
    <lineage>
        <taxon>Bacteria</taxon>
        <taxon>Pseudomonadati</taxon>
        <taxon>Pseudomonadota</taxon>
        <taxon>Alphaproteobacteria</taxon>
        <taxon>Rhodobacterales</taxon>
        <taxon>Roseobacteraceae</taxon>
    </lineage>
</organism>
<evidence type="ECO:0000256" key="5">
    <source>
        <dbReference type="RuleBase" id="RU362076"/>
    </source>
</evidence>
<reference evidence="7 8" key="1">
    <citation type="submission" date="2017-05" db="EMBL/GenBank/DDBJ databases">
        <authorList>
            <person name="Varghese N."/>
            <person name="Submissions S."/>
        </authorList>
    </citation>
    <scope>NUCLEOTIDE SEQUENCE [LARGE SCALE GENOMIC DNA]</scope>
    <source>
        <strain evidence="7 8">DSM 29734</strain>
    </source>
</reference>
<dbReference type="EMBL" id="FXTY01000001">
    <property type="protein sequence ID" value="SMP07459.1"/>
    <property type="molecule type" value="Genomic_DNA"/>
</dbReference>
<comment type="similarity">
    <text evidence="1 5">Belongs to the FlgD family.</text>
</comment>
<evidence type="ECO:0000259" key="6">
    <source>
        <dbReference type="Pfam" id="PF13860"/>
    </source>
</evidence>
<keyword evidence="8" id="KW-1185">Reference proteome</keyword>
<evidence type="ECO:0000313" key="7">
    <source>
        <dbReference type="EMBL" id="SMP07459.1"/>
    </source>
</evidence>
<dbReference type="Gene3D" id="2.60.40.4070">
    <property type="match status" value="1"/>
</dbReference>
<dbReference type="Pfam" id="PF03963">
    <property type="entry name" value="FlgD"/>
    <property type="match status" value="1"/>
</dbReference>
<dbReference type="Pfam" id="PF13860">
    <property type="entry name" value="FlgD_ig"/>
    <property type="match status" value="1"/>
</dbReference>
<dbReference type="Proteomes" id="UP001157961">
    <property type="component" value="Unassembled WGS sequence"/>
</dbReference>
<sequence length="230" mass="23952">MTPTATSAAPQTGAAQATAAAAAANEPTNGSAALASDFETFLTMLSVQMQNQDPLNPTDSTEFASQLAQFSTVEQQTLTNTLLTNLGSQLGAMGMGNLATWVGMEARVTAPAHFTGDPIQVVPNANDLAATATLIVRNEAGSEVQRYAIDPKSDTVTWSGIDDAGNPFPNGNYTFVTESRANGETLDTVYGDIYARVTEARNTDQGVVLISPGGVEFAADSVVSLREPTT</sequence>
<name>A0ABY1NET2_9RHOB</name>
<accession>A0ABY1NET2</accession>
<evidence type="ECO:0000313" key="8">
    <source>
        <dbReference type="Proteomes" id="UP001157961"/>
    </source>
</evidence>
<keyword evidence="3 5" id="KW-1005">Bacterial flagellum biogenesis</keyword>
<evidence type="ECO:0000256" key="2">
    <source>
        <dbReference type="ARBA" id="ARBA00016013"/>
    </source>
</evidence>
<protein>
    <recommendedName>
        <fullName evidence="2 5">Basal-body rod modification protein FlgD</fullName>
    </recommendedName>
</protein>
<proteinExistence type="inferred from homology"/>
<keyword evidence="7" id="KW-0969">Cilium</keyword>
<comment type="function">
    <text evidence="4 5">Required for flagellar hook formation. May act as a scaffolding protein.</text>
</comment>
<comment type="caution">
    <text evidence="7">The sequence shown here is derived from an EMBL/GenBank/DDBJ whole genome shotgun (WGS) entry which is preliminary data.</text>
</comment>
<gene>
    <name evidence="7" type="ORF">SAMN06265373_101760</name>
</gene>
<keyword evidence="7" id="KW-0282">Flagellum</keyword>
<evidence type="ECO:0000256" key="1">
    <source>
        <dbReference type="ARBA" id="ARBA00010577"/>
    </source>
</evidence>
<dbReference type="InterPro" id="IPR025965">
    <property type="entry name" value="FlgD/Vpr_Ig-like"/>
</dbReference>
<evidence type="ECO:0000256" key="4">
    <source>
        <dbReference type="ARBA" id="ARBA00024746"/>
    </source>
</evidence>
<dbReference type="InterPro" id="IPR005648">
    <property type="entry name" value="FlgD"/>
</dbReference>
<feature type="domain" description="FlgD/Vpr Ig-like" evidence="6">
    <location>
        <begin position="115"/>
        <end position="179"/>
    </location>
</feature>
<keyword evidence="7" id="KW-0966">Cell projection</keyword>
<evidence type="ECO:0000256" key="3">
    <source>
        <dbReference type="ARBA" id="ARBA00022795"/>
    </source>
</evidence>